<dbReference type="SMART" id="SM00248">
    <property type="entry name" value="ANK"/>
    <property type="match status" value="5"/>
</dbReference>
<dbReference type="Gene3D" id="1.25.40.20">
    <property type="entry name" value="Ankyrin repeat-containing domain"/>
    <property type="match status" value="2"/>
</dbReference>
<protein>
    <recommendedName>
        <fullName evidence="6">Ankyrin repeat domain-containing protein</fullName>
    </recommendedName>
</protein>
<organism evidence="4 5">
    <name type="scientific">Pelagomonas calceolata</name>
    <dbReference type="NCBI Taxonomy" id="35677"/>
    <lineage>
        <taxon>Eukaryota</taxon>
        <taxon>Sar</taxon>
        <taxon>Stramenopiles</taxon>
        <taxon>Ochrophyta</taxon>
        <taxon>Pelagophyceae</taxon>
        <taxon>Pelagomonadales</taxon>
        <taxon>Pelagomonadaceae</taxon>
        <taxon>Pelagomonas</taxon>
    </lineage>
</organism>
<evidence type="ECO:0000313" key="5">
    <source>
        <dbReference type="Proteomes" id="UP000789595"/>
    </source>
</evidence>
<accession>A0A8J2WHR4</accession>
<dbReference type="Pfam" id="PF12796">
    <property type="entry name" value="Ank_2"/>
    <property type="match status" value="1"/>
</dbReference>
<dbReference type="AlphaFoldDB" id="A0A8J2WHR4"/>
<dbReference type="Proteomes" id="UP000789595">
    <property type="component" value="Unassembled WGS sequence"/>
</dbReference>
<dbReference type="InterPro" id="IPR036770">
    <property type="entry name" value="Ankyrin_rpt-contain_sf"/>
</dbReference>
<gene>
    <name evidence="4" type="ORF">PECAL_2P20110</name>
</gene>
<name>A0A8J2WHR4_9STRA</name>
<dbReference type="SUPFAM" id="SSF48403">
    <property type="entry name" value="Ankyrin repeat"/>
    <property type="match status" value="1"/>
</dbReference>
<evidence type="ECO:0000256" key="1">
    <source>
        <dbReference type="ARBA" id="ARBA00022737"/>
    </source>
</evidence>
<dbReference type="PROSITE" id="PS50088">
    <property type="entry name" value="ANK_REPEAT"/>
    <property type="match status" value="3"/>
</dbReference>
<dbReference type="PANTHER" id="PTHR24171">
    <property type="entry name" value="ANKYRIN REPEAT DOMAIN-CONTAINING PROTEIN 39-RELATED"/>
    <property type="match status" value="1"/>
</dbReference>
<evidence type="ECO:0000256" key="2">
    <source>
        <dbReference type="ARBA" id="ARBA00023043"/>
    </source>
</evidence>
<dbReference type="InterPro" id="IPR002110">
    <property type="entry name" value="Ankyrin_rpt"/>
</dbReference>
<keyword evidence="1" id="KW-0677">Repeat</keyword>
<feature type="repeat" description="ANK" evidence="3">
    <location>
        <begin position="34"/>
        <end position="71"/>
    </location>
</feature>
<feature type="repeat" description="ANK" evidence="3">
    <location>
        <begin position="72"/>
        <end position="104"/>
    </location>
</feature>
<evidence type="ECO:0008006" key="6">
    <source>
        <dbReference type="Google" id="ProtNLM"/>
    </source>
</evidence>
<evidence type="ECO:0000313" key="4">
    <source>
        <dbReference type="EMBL" id="CAH0368910.1"/>
    </source>
</evidence>
<dbReference type="EMBL" id="CAKKNE010000002">
    <property type="protein sequence ID" value="CAH0368910.1"/>
    <property type="molecule type" value="Genomic_DNA"/>
</dbReference>
<keyword evidence="5" id="KW-1185">Reference proteome</keyword>
<sequence>MSDRRIHKAARRADLDALRRELAKGVSPNASGQYGRTPLHCVCRRAGNTKARVACVPMLLQAGADVNAPDADQYIPLHFAARQSNAIVVAALLEAGADVNRGDAYGQTPLHLVWHSIEVGSALLLLRHGAAVNAQDDSGRTPLSNASYIDSESRRRLVPILLRAGAALPAHTTNAYLQKVIAAGGFGRYERNHLDALAATFAPHFSHLPPEIVRLVVEYAFHAGYY</sequence>
<feature type="repeat" description="ANK" evidence="3">
    <location>
        <begin position="105"/>
        <end position="137"/>
    </location>
</feature>
<dbReference type="OrthoDB" id="204696at2759"/>
<comment type="caution">
    <text evidence="4">The sequence shown here is derived from an EMBL/GenBank/DDBJ whole genome shotgun (WGS) entry which is preliminary data.</text>
</comment>
<keyword evidence="2 3" id="KW-0040">ANK repeat</keyword>
<evidence type="ECO:0000256" key="3">
    <source>
        <dbReference type="PROSITE-ProRule" id="PRU00023"/>
    </source>
</evidence>
<reference evidence="4" key="1">
    <citation type="submission" date="2021-11" db="EMBL/GenBank/DDBJ databases">
        <authorList>
            <consortium name="Genoscope - CEA"/>
            <person name="William W."/>
        </authorList>
    </citation>
    <scope>NUCLEOTIDE SEQUENCE</scope>
</reference>
<dbReference type="Pfam" id="PF00023">
    <property type="entry name" value="Ank"/>
    <property type="match status" value="1"/>
</dbReference>
<dbReference type="PROSITE" id="PS50297">
    <property type="entry name" value="ANK_REP_REGION"/>
    <property type="match status" value="3"/>
</dbReference>
<proteinExistence type="predicted"/>